<dbReference type="PATRIC" id="fig|1318628.3.peg.2602"/>
<dbReference type="STRING" id="1318628.MARLIPOL_13024"/>
<dbReference type="eggNOG" id="COG5662">
    <property type="taxonomic scope" value="Bacteria"/>
</dbReference>
<evidence type="ECO:0000313" key="2">
    <source>
        <dbReference type="EMBL" id="EON91635.1"/>
    </source>
</evidence>
<dbReference type="OrthoDB" id="3267840at2"/>
<comment type="caution">
    <text evidence="2">The sequence shown here is derived from an EMBL/GenBank/DDBJ whole genome shotgun (WGS) entry which is preliminary data.</text>
</comment>
<dbReference type="InterPro" id="IPR027383">
    <property type="entry name" value="Znf_put"/>
</dbReference>
<keyword evidence="2" id="KW-0812">Transmembrane</keyword>
<dbReference type="AlphaFoldDB" id="R8AZ71"/>
<evidence type="ECO:0000259" key="1">
    <source>
        <dbReference type="Pfam" id="PF13490"/>
    </source>
</evidence>
<dbReference type="RefSeq" id="WP_012138700.1">
    <property type="nucleotide sequence ID" value="NZ_KE007326.1"/>
</dbReference>
<feature type="domain" description="Putative zinc-finger" evidence="1">
    <location>
        <begin position="8"/>
        <end position="41"/>
    </location>
</feature>
<accession>R8AZ71</accession>
<dbReference type="EMBL" id="ASAD01000014">
    <property type="protein sequence ID" value="EON91635.1"/>
    <property type="molecule type" value="Genomic_DNA"/>
</dbReference>
<evidence type="ECO:0000313" key="3">
    <source>
        <dbReference type="Proteomes" id="UP000016540"/>
    </source>
</evidence>
<gene>
    <name evidence="2" type="ORF">MARLIPOL_13024</name>
</gene>
<keyword evidence="3" id="KW-1185">Reference proteome</keyword>
<dbReference type="Pfam" id="PF13490">
    <property type="entry name" value="zf-HC2"/>
    <property type="match status" value="1"/>
</dbReference>
<protein>
    <submittedName>
        <fullName evidence="2">Transmembrane anti-sigma factor</fullName>
    </submittedName>
</protein>
<organism evidence="2 3">
    <name type="scientific">Marinobacter lipolyticus SM19</name>
    <dbReference type="NCBI Taxonomy" id="1318628"/>
    <lineage>
        <taxon>Bacteria</taxon>
        <taxon>Pseudomonadati</taxon>
        <taxon>Pseudomonadota</taxon>
        <taxon>Gammaproteobacteria</taxon>
        <taxon>Pseudomonadales</taxon>
        <taxon>Marinobacteraceae</taxon>
        <taxon>Marinobacter</taxon>
    </lineage>
</organism>
<proteinExistence type="predicted"/>
<keyword evidence="2" id="KW-0472">Membrane</keyword>
<name>R8AZ71_9GAMM</name>
<sequence>MSKDIIACEEVIERLFEYLDRELDPATQTEIDRHLRRCHDCFSRKEFERRLRDKVAASGTEKAPDRLKRRVASLLNNS</sequence>
<dbReference type="Proteomes" id="UP000016540">
    <property type="component" value="Unassembled WGS sequence"/>
</dbReference>
<reference evidence="2 3" key="1">
    <citation type="journal article" date="2013" name="Genome Announc.">
        <title>Draft Genome Sequence of the Moderately Halophilic Bacterium Marinobacter lipolyticus Strain SM19.</title>
        <authorList>
            <person name="Papke R.T."/>
            <person name="de la Haba R.R."/>
            <person name="Infante-Dominguez C."/>
            <person name="Perez D."/>
            <person name="Sanchez-Porro C."/>
            <person name="Lapierre P."/>
            <person name="Ventosa A."/>
        </authorList>
    </citation>
    <scope>NUCLEOTIDE SEQUENCE [LARGE SCALE GENOMIC DNA]</scope>
    <source>
        <strain evidence="2 3">SM19</strain>
    </source>
</reference>
<dbReference type="HOGENOM" id="CLU_155928_1_2_6"/>